<keyword evidence="4" id="KW-0963">Cytoplasm</keyword>
<dbReference type="PROSITE" id="PS51350">
    <property type="entry name" value="PTS_HPR_DOM"/>
    <property type="match status" value="1"/>
</dbReference>
<dbReference type="Gene3D" id="3.30.1340.10">
    <property type="entry name" value="HPr-like"/>
    <property type="match status" value="1"/>
</dbReference>
<dbReference type="PROSITE" id="PS00369">
    <property type="entry name" value="PTS_HPR_HIS"/>
    <property type="match status" value="1"/>
</dbReference>
<comment type="subcellular location">
    <subcellularLocation>
        <location evidence="2">Cytoplasm</location>
    </subcellularLocation>
</comment>
<dbReference type="EMBL" id="FQVG01000075">
    <property type="protein sequence ID" value="SHF42982.1"/>
    <property type="molecule type" value="Genomic_DNA"/>
</dbReference>
<organism evidence="7 8">
    <name type="scientific">Caloramator proteoclasticus DSM 10124</name>
    <dbReference type="NCBI Taxonomy" id="1121262"/>
    <lineage>
        <taxon>Bacteria</taxon>
        <taxon>Bacillati</taxon>
        <taxon>Bacillota</taxon>
        <taxon>Clostridia</taxon>
        <taxon>Eubacteriales</taxon>
        <taxon>Clostridiaceae</taxon>
        <taxon>Caloramator</taxon>
    </lineage>
</organism>
<dbReference type="InterPro" id="IPR050399">
    <property type="entry name" value="HPr"/>
</dbReference>
<keyword evidence="8" id="KW-1185">Reference proteome</keyword>
<keyword evidence="5" id="KW-0598">Phosphotransferase system</keyword>
<dbReference type="RefSeq" id="WP_073250136.1">
    <property type="nucleotide sequence ID" value="NZ_FQVG01000075.1"/>
</dbReference>
<dbReference type="PANTHER" id="PTHR33705:SF2">
    <property type="entry name" value="PHOSPHOCARRIER PROTEIN NPR"/>
    <property type="match status" value="1"/>
</dbReference>
<dbReference type="SUPFAM" id="SSF55594">
    <property type="entry name" value="HPr-like"/>
    <property type="match status" value="1"/>
</dbReference>
<dbReference type="PROSITE" id="PS00589">
    <property type="entry name" value="PTS_HPR_SER"/>
    <property type="match status" value="1"/>
</dbReference>
<comment type="function">
    <text evidence="1">General (non sugar-specific) component of the phosphoenolpyruvate-dependent sugar phosphotransferase system (sugar PTS). This major carbohydrate active-transport system catalyzes the phosphorylation of incoming sugar substrates concomitantly with their translocation across the cell membrane. The phosphoryl group from phosphoenolpyruvate (PEP) is transferred to the phosphoryl carrier protein HPr by enzyme I. Phospho-HPr then transfers it to the PTS EIIA domain.</text>
</comment>
<dbReference type="PANTHER" id="PTHR33705">
    <property type="entry name" value="PHOSPHOCARRIER PROTEIN HPR"/>
    <property type="match status" value="1"/>
</dbReference>
<dbReference type="InterPro" id="IPR001020">
    <property type="entry name" value="PTS_HPr_His_P_site"/>
</dbReference>
<evidence type="ECO:0000256" key="1">
    <source>
        <dbReference type="ARBA" id="ARBA00003681"/>
    </source>
</evidence>
<evidence type="ECO:0000313" key="8">
    <source>
        <dbReference type="Proteomes" id="UP000184423"/>
    </source>
</evidence>
<dbReference type="InterPro" id="IPR035895">
    <property type="entry name" value="HPr-like_sf"/>
</dbReference>
<evidence type="ECO:0000259" key="6">
    <source>
        <dbReference type="PROSITE" id="PS51350"/>
    </source>
</evidence>
<accession>A0A1M5BL88</accession>
<dbReference type="NCBIfam" id="TIGR01003">
    <property type="entry name" value="PTS_HPr_family"/>
    <property type="match status" value="1"/>
</dbReference>
<dbReference type="AlphaFoldDB" id="A0A1M5BL88"/>
<dbReference type="CDD" id="cd00367">
    <property type="entry name" value="PTS-HPr_like"/>
    <property type="match status" value="1"/>
</dbReference>
<proteinExistence type="predicted"/>
<gene>
    <name evidence="7" type="ORF">SAMN02746091_02506</name>
</gene>
<evidence type="ECO:0000256" key="3">
    <source>
        <dbReference type="ARBA" id="ARBA00020422"/>
    </source>
</evidence>
<evidence type="ECO:0000256" key="4">
    <source>
        <dbReference type="ARBA" id="ARBA00022490"/>
    </source>
</evidence>
<protein>
    <recommendedName>
        <fullName evidence="3">Phosphocarrier protein HPr</fullName>
    </recommendedName>
</protein>
<dbReference type="GO" id="GO:0009401">
    <property type="term" value="P:phosphoenolpyruvate-dependent sugar phosphotransferase system"/>
    <property type="evidence" value="ECO:0007669"/>
    <property type="project" value="UniProtKB-KW"/>
</dbReference>
<dbReference type="InterPro" id="IPR000032">
    <property type="entry name" value="HPr-like"/>
</dbReference>
<dbReference type="Proteomes" id="UP000184423">
    <property type="component" value="Unassembled WGS sequence"/>
</dbReference>
<dbReference type="InterPro" id="IPR002114">
    <property type="entry name" value="PTS_HPr_Ser_P_site"/>
</dbReference>
<feature type="domain" description="HPr" evidence="6">
    <location>
        <begin position="1"/>
        <end position="87"/>
    </location>
</feature>
<dbReference type="GO" id="GO:0005737">
    <property type="term" value="C:cytoplasm"/>
    <property type="evidence" value="ECO:0007669"/>
    <property type="project" value="UniProtKB-SubCell"/>
</dbReference>
<name>A0A1M5BL88_9CLOT</name>
<reference evidence="8" key="1">
    <citation type="submission" date="2016-11" db="EMBL/GenBank/DDBJ databases">
        <authorList>
            <person name="Varghese N."/>
            <person name="Submissions S."/>
        </authorList>
    </citation>
    <scope>NUCLEOTIDE SEQUENCE [LARGE SCALE GENOMIC DNA]</scope>
    <source>
        <strain evidence="8">DSM 10124</strain>
    </source>
</reference>
<evidence type="ECO:0000313" key="7">
    <source>
        <dbReference type="EMBL" id="SHF42982.1"/>
    </source>
</evidence>
<dbReference type="PRINTS" id="PR00107">
    <property type="entry name" value="PHOSPHOCPHPR"/>
</dbReference>
<evidence type="ECO:0000256" key="5">
    <source>
        <dbReference type="ARBA" id="ARBA00022683"/>
    </source>
</evidence>
<sequence length="87" mass="9453">MVERTLNINNKFGLHARPASNLVSLTSKFKSNVYISKGEKKVNAKSLLAVLSLGVSYGDEIKITISGEDEIDAMDKLTELINNGLGE</sequence>
<evidence type="ECO:0000256" key="2">
    <source>
        <dbReference type="ARBA" id="ARBA00004496"/>
    </source>
</evidence>
<dbReference type="Pfam" id="PF00381">
    <property type="entry name" value="PTS-HPr"/>
    <property type="match status" value="1"/>
</dbReference>